<dbReference type="InterPro" id="IPR003615">
    <property type="entry name" value="HNH_nuc"/>
</dbReference>
<evidence type="ECO:0000313" key="2">
    <source>
        <dbReference type="EMBL" id="MDW2800505.1"/>
    </source>
</evidence>
<gene>
    <name evidence="2" type="ORF">RZO55_23335</name>
</gene>
<organism evidence="2 3">
    <name type="scientific">Clostridium boliviensis</name>
    <dbReference type="NCBI Taxonomy" id="318465"/>
    <lineage>
        <taxon>Bacteria</taxon>
        <taxon>Bacillati</taxon>
        <taxon>Bacillota</taxon>
        <taxon>Clostridia</taxon>
        <taxon>Eubacteriales</taxon>
        <taxon>Clostridiaceae</taxon>
        <taxon>Clostridium</taxon>
    </lineage>
</organism>
<keyword evidence="2" id="KW-0255">Endonuclease</keyword>
<dbReference type="EMBL" id="JAWONS010000326">
    <property type="protein sequence ID" value="MDW2800505.1"/>
    <property type="molecule type" value="Genomic_DNA"/>
</dbReference>
<protein>
    <submittedName>
        <fullName evidence="2">HNH endonuclease signature motif containing protein</fullName>
    </submittedName>
</protein>
<dbReference type="GO" id="GO:0004519">
    <property type="term" value="F:endonuclease activity"/>
    <property type="evidence" value="ECO:0007669"/>
    <property type="project" value="UniProtKB-KW"/>
</dbReference>
<keyword evidence="3" id="KW-1185">Reference proteome</keyword>
<dbReference type="CDD" id="cd00085">
    <property type="entry name" value="HNHc"/>
    <property type="match status" value="1"/>
</dbReference>
<name>A0ABU4GU37_9CLOT</name>
<keyword evidence="2" id="KW-0540">Nuclease</keyword>
<dbReference type="SMART" id="SM00507">
    <property type="entry name" value="HNHc"/>
    <property type="match status" value="1"/>
</dbReference>
<dbReference type="RefSeq" id="WP_318066674.1">
    <property type="nucleotide sequence ID" value="NZ_JAWONS010000326.1"/>
</dbReference>
<dbReference type="Proteomes" id="UP001276854">
    <property type="component" value="Unassembled WGS sequence"/>
</dbReference>
<sequence>MCNIEVKRKAISKKTRIEVYEKYNGHRAYCGCEMELGEMQVDHVESLYWYGRVDDLSNYMPACRACNFYKSTFPLEEFRENIKTIPERLEREFIYRLSKKYGIVQETDKPVKFYFETVNRNFVRCIMKLKKCLSITKCKKFSIFIYPKGHIKERRGMDEAPLKMFDIERNEKGEISYSEFLDFIKCEVTEIIPHSSGVNIVAELN</sequence>
<feature type="domain" description="HNH nuclease" evidence="1">
    <location>
        <begin position="14"/>
        <end position="68"/>
    </location>
</feature>
<accession>A0ABU4GU37</accession>
<proteinExistence type="predicted"/>
<dbReference type="Pfam" id="PF01844">
    <property type="entry name" value="HNH"/>
    <property type="match status" value="1"/>
</dbReference>
<dbReference type="InterPro" id="IPR002711">
    <property type="entry name" value="HNH"/>
</dbReference>
<evidence type="ECO:0000313" key="3">
    <source>
        <dbReference type="Proteomes" id="UP001276854"/>
    </source>
</evidence>
<dbReference type="Gene3D" id="1.10.30.50">
    <property type="match status" value="1"/>
</dbReference>
<reference evidence="2 3" key="1">
    <citation type="submission" date="2023-10" db="EMBL/GenBank/DDBJ databases">
        <title>A novel Glycoside Hydrolase 43-Like Enzyme from Clostrdium boliviensis is an Endo-xylanase, and a Candidate for Xylooligosaccharides Production from Different Xylan Substrates.</title>
        <authorList>
            <person name="Alvarez M.T."/>
            <person name="Rocabado-Villegas L.R."/>
            <person name="Salas-Veizaga D.M."/>
            <person name="Linares-Pasten J.A."/>
            <person name="Gudmundsdottir E.E."/>
            <person name="Hreggvidsson G.O."/>
            <person name="Adlercreutz P."/>
            <person name="Nordberg Karlsson E."/>
        </authorList>
    </citation>
    <scope>NUCLEOTIDE SEQUENCE [LARGE SCALE GENOMIC DNA]</scope>
    <source>
        <strain evidence="2 3">E-1</strain>
    </source>
</reference>
<evidence type="ECO:0000259" key="1">
    <source>
        <dbReference type="SMART" id="SM00507"/>
    </source>
</evidence>
<comment type="caution">
    <text evidence="2">The sequence shown here is derived from an EMBL/GenBank/DDBJ whole genome shotgun (WGS) entry which is preliminary data.</text>
</comment>
<keyword evidence="2" id="KW-0378">Hydrolase</keyword>